<dbReference type="GO" id="GO:0016020">
    <property type="term" value="C:membrane"/>
    <property type="evidence" value="ECO:0007669"/>
    <property type="project" value="UniProtKB-SubCell"/>
</dbReference>
<feature type="non-terminal residue" evidence="7">
    <location>
        <position position="1"/>
    </location>
</feature>
<dbReference type="GO" id="GO:0140359">
    <property type="term" value="F:ABC-type transporter activity"/>
    <property type="evidence" value="ECO:0007669"/>
    <property type="project" value="InterPro"/>
</dbReference>
<keyword evidence="8" id="KW-1185">Reference proteome</keyword>
<keyword evidence="2 5" id="KW-0812">Transmembrane</keyword>
<organism evidence="7 8">
    <name type="scientific">Taxus chinensis</name>
    <name type="common">Chinese yew</name>
    <name type="synonym">Taxus wallichiana var. chinensis</name>
    <dbReference type="NCBI Taxonomy" id="29808"/>
    <lineage>
        <taxon>Eukaryota</taxon>
        <taxon>Viridiplantae</taxon>
        <taxon>Streptophyta</taxon>
        <taxon>Embryophyta</taxon>
        <taxon>Tracheophyta</taxon>
        <taxon>Spermatophyta</taxon>
        <taxon>Pinopsida</taxon>
        <taxon>Pinidae</taxon>
        <taxon>Conifers II</taxon>
        <taxon>Cupressales</taxon>
        <taxon>Taxaceae</taxon>
        <taxon>Taxus</taxon>
    </lineage>
</organism>
<feature type="transmembrane region" description="Helical" evidence="5">
    <location>
        <begin position="6"/>
        <end position="25"/>
    </location>
</feature>
<evidence type="ECO:0000256" key="4">
    <source>
        <dbReference type="ARBA" id="ARBA00023136"/>
    </source>
</evidence>
<protein>
    <recommendedName>
        <fullName evidence="6">ABC-2 type transporter transmembrane domain-containing protein</fullName>
    </recommendedName>
</protein>
<dbReference type="Proteomes" id="UP000824469">
    <property type="component" value="Unassembled WGS sequence"/>
</dbReference>
<gene>
    <name evidence="7" type="ORF">KI387_013504</name>
</gene>
<keyword evidence="3 5" id="KW-1133">Transmembrane helix</keyword>
<evidence type="ECO:0000313" key="8">
    <source>
        <dbReference type="Proteomes" id="UP000824469"/>
    </source>
</evidence>
<dbReference type="AlphaFoldDB" id="A0AA38CLD9"/>
<dbReference type="InterPro" id="IPR013525">
    <property type="entry name" value="ABC2_TM"/>
</dbReference>
<comment type="subcellular location">
    <subcellularLocation>
        <location evidence="1">Membrane</location>
        <topology evidence="1">Multi-pass membrane protein</topology>
    </subcellularLocation>
</comment>
<comment type="caution">
    <text evidence="7">The sequence shown here is derived from an EMBL/GenBank/DDBJ whole genome shotgun (WGS) entry which is preliminary data.</text>
</comment>
<name>A0AA38CLD9_TAXCH</name>
<evidence type="ECO:0000313" key="7">
    <source>
        <dbReference type="EMBL" id="KAH9301921.1"/>
    </source>
</evidence>
<dbReference type="Pfam" id="PF01061">
    <property type="entry name" value="ABC2_membrane"/>
    <property type="match status" value="1"/>
</dbReference>
<evidence type="ECO:0000256" key="3">
    <source>
        <dbReference type="ARBA" id="ARBA00022989"/>
    </source>
</evidence>
<dbReference type="EMBL" id="JAHRHJ020000009">
    <property type="protein sequence ID" value="KAH9301921.1"/>
    <property type="molecule type" value="Genomic_DNA"/>
</dbReference>
<dbReference type="PANTHER" id="PTHR48040:SF13">
    <property type="entry name" value="ABC TRANSPORTER G FAMILY MEMBER 31"/>
    <property type="match status" value="1"/>
</dbReference>
<sequence length="117" mass="13356">SEQQDLLNIFSSMFASILFIGVTNATSVQPVVSLERVVFYRERDAGMYSALPYALAQGAIELPYVLIQLLVYGSLVYSMTALEWTIVKFCVVLVLHVFWVPELYILWDNDNHTYTQP</sequence>
<evidence type="ECO:0000256" key="5">
    <source>
        <dbReference type="SAM" id="Phobius"/>
    </source>
</evidence>
<feature type="domain" description="ABC-2 type transporter transmembrane" evidence="6">
    <location>
        <begin position="3"/>
        <end position="96"/>
    </location>
</feature>
<evidence type="ECO:0000256" key="1">
    <source>
        <dbReference type="ARBA" id="ARBA00004141"/>
    </source>
</evidence>
<accession>A0AA38CLD9</accession>
<feature type="transmembrane region" description="Helical" evidence="5">
    <location>
        <begin position="45"/>
        <end position="66"/>
    </location>
</feature>
<evidence type="ECO:0000259" key="6">
    <source>
        <dbReference type="Pfam" id="PF01061"/>
    </source>
</evidence>
<feature type="transmembrane region" description="Helical" evidence="5">
    <location>
        <begin position="86"/>
        <end position="107"/>
    </location>
</feature>
<evidence type="ECO:0000256" key="2">
    <source>
        <dbReference type="ARBA" id="ARBA00022692"/>
    </source>
</evidence>
<proteinExistence type="predicted"/>
<reference evidence="7 8" key="1">
    <citation type="journal article" date="2021" name="Nat. Plants">
        <title>The Taxus genome provides insights into paclitaxel biosynthesis.</title>
        <authorList>
            <person name="Xiong X."/>
            <person name="Gou J."/>
            <person name="Liao Q."/>
            <person name="Li Y."/>
            <person name="Zhou Q."/>
            <person name="Bi G."/>
            <person name="Li C."/>
            <person name="Du R."/>
            <person name="Wang X."/>
            <person name="Sun T."/>
            <person name="Guo L."/>
            <person name="Liang H."/>
            <person name="Lu P."/>
            <person name="Wu Y."/>
            <person name="Zhang Z."/>
            <person name="Ro D.K."/>
            <person name="Shang Y."/>
            <person name="Huang S."/>
            <person name="Yan J."/>
        </authorList>
    </citation>
    <scope>NUCLEOTIDE SEQUENCE [LARGE SCALE GENOMIC DNA]</scope>
    <source>
        <strain evidence="7">Ta-2019</strain>
    </source>
</reference>
<dbReference type="PANTHER" id="PTHR48040">
    <property type="entry name" value="PLEIOTROPIC DRUG RESISTANCE PROTEIN 1-LIKE ISOFORM X1"/>
    <property type="match status" value="1"/>
</dbReference>
<keyword evidence="4 5" id="KW-0472">Membrane</keyword>